<keyword evidence="4" id="KW-1185">Reference proteome</keyword>
<organism evidence="3 4">
    <name type="scientific">Mycena metata</name>
    <dbReference type="NCBI Taxonomy" id="1033252"/>
    <lineage>
        <taxon>Eukaryota</taxon>
        <taxon>Fungi</taxon>
        <taxon>Dikarya</taxon>
        <taxon>Basidiomycota</taxon>
        <taxon>Agaricomycotina</taxon>
        <taxon>Agaricomycetes</taxon>
        <taxon>Agaricomycetidae</taxon>
        <taxon>Agaricales</taxon>
        <taxon>Marasmiineae</taxon>
        <taxon>Mycenaceae</taxon>
        <taxon>Mycena</taxon>
    </lineage>
</organism>
<feature type="compositionally biased region" description="Basic residues" evidence="1">
    <location>
        <begin position="120"/>
        <end position="141"/>
    </location>
</feature>
<evidence type="ECO:0000313" key="3">
    <source>
        <dbReference type="EMBL" id="KAJ7712425.1"/>
    </source>
</evidence>
<reference evidence="3" key="1">
    <citation type="submission" date="2023-03" db="EMBL/GenBank/DDBJ databases">
        <title>Massive genome expansion in bonnet fungi (Mycena s.s.) driven by repeated elements and novel gene families across ecological guilds.</title>
        <authorList>
            <consortium name="Lawrence Berkeley National Laboratory"/>
            <person name="Harder C.B."/>
            <person name="Miyauchi S."/>
            <person name="Viragh M."/>
            <person name="Kuo A."/>
            <person name="Thoen E."/>
            <person name="Andreopoulos B."/>
            <person name="Lu D."/>
            <person name="Skrede I."/>
            <person name="Drula E."/>
            <person name="Henrissat B."/>
            <person name="Morin E."/>
            <person name="Kohler A."/>
            <person name="Barry K."/>
            <person name="LaButti K."/>
            <person name="Morin E."/>
            <person name="Salamov A."/>
            <person name="Lipzen A."/>
            <person name="Mereny Z."/>
            <person name="Hegedus B."/>
            <person name="Baldrian P."/>
            <person name="Stursova M."/>
            <person name="Weitz H."/>
            <person name="Taylor A."/>
            <person name="Grigoriev I.V."/>
            <person name="Nagy L.G."/>
            <person name="Martin F."/>
            <person name="Kauserud H."/>
        </authorList>
    </citation>
    <scope>NUCLEOTIDE SEQUENCE</scope>
    <source>
        <strain evidence="3">CBHHK182m</strain>
    </source>
</reference>
<sequence>MWLSNSLITFSASASSVVAVRFVFSNRCFNLHLPCSNVVCGKPTTWRTYDECPVLAPLQSMRTHPPAFCGPNAHMRSAMSAHPRPPPGTCPATRPRTPQASRWAFARCSRRYWTRPPRPSPRRPRPHRRPAGSRAPRHSGV</sequence>
<gene>
    <name evidence="3" type="ORF">B0H16DRAFT_566485</name>
</gene>
<feature type="chain" id="PRO_5041932711" description="Secreted protein" evidence="2">
    <location>
        <begin position="20"/>
        <end position="141"/>
    </location>
</feature>
<keyword evidence="2" id="KW-0732">Signal</keyword>
<accession>A0AAD7MDY4</accession>
<feature type="signal peptide" evidence="2">
    <location>
        <begin position="1"/>
        <end position="19"/>
    </location>
</feature>
<dbReference type="Proteomes" id="UP001215598">
    <property type="component" value="Unassembled WGS sequence"/>
</dbReference>
<protein>
    <recommendedName>
        <fullName evidence="5">Secreted protein</fullName>
    </recommendedName>
</protein>
<name>A0AAD7MDY4_9AGAR</name>
<evidence type="ECO:0000256" key="1">
    <source>
        <dbReference type="SAM" id="MobiDB-lite"/>
    </source>
</evidence>
<evidence type="ECO:0008006" key="5">
    <source>
        <dbReference type="Google" id="ProtNLM"/>
    </source>
</evidence>
<dbReference type="AlphaFoldDB" id="A0AAD7MDY4"/>
<comment type="caution">
    <text evidence="3">The sequence shown here is derived from an EMBL/GenBank/DDBJ whole genome shotgun (WGS) entry which is preliminary data.</text>
</comment>
<feature type="region of interest" description="Disordered" evidence="1">
    <location>
        <begin position="75"/>
        <end position="141"/>
    </location>
</feature>
<dbReference type="EMBL" id="JARKIB010000366">
    <property type="protein sequence ID" value="KAJ7712425.1"/>
    <property type="molecule type" value="Genomic_DNA"/>
</dbReference>
<evidence type="ECO:0000256" key="2">
    <source>
        <dbReference type="SAM" id="SignalP"/>
    </source>
</evidence>
<evidence type="ECO:0000313" key="4">
    <source>
        <dbReference type="Proteomes" id="UP001215598"/>
    </source>
</evidence>
<proteinExistence type="predicted"/>